<feature type="region of interest" description="Disordered" evidence="1">
    <location>
        <begin position="1"/>
        <end position="21"/>
    </location>
</feature>
<sequence length="360" mass="36201">MAAGQVAAAAPAGGDGSGRPFLGPLHTVSTVASTVPANGDQNPYGTALVKDSAGRLTRGNVLVSNFNNAANEQGTGTTLVQVSPKGKTSLFAEIDPKKLPGPCPGGVGLTTALSILPGGWVVVGSLPTADGTSATAQAGCLLVLDNRGRVRETLSGDGINGPWDMTATTHDDRTDLFVTNVLNGTVAGGGDIVRQGTVLRITLKSNGKRPPTRVATTEIGSGFAERTDPAALVVGPTGVGLRGSTLYVADTVDNRITAIPDALDRHTSAGTGTEVTSDQNLNGPLGLAIAPNGNILTVNGGDGNIVETTPKGAQVAVRTLDTSGTPPGAGALFGLAVAERPDGVYFVDDATNTLNLLSRP</sequence>
<dbReference type="EMBL" id="JADKYB010000009">
    <property type="protein sequence ID" value="MBM9506425.1"/>
    <property type="molecule type" value="Genomic_DNA"/>
</dbReference>
<gene>
    <name evidence="2" type="ORF">ITX44_18075</name>
</gene>
<evidence type="ECO:0000313" key="3">
    <source>
        <dbReference type="Proteomes" id="UP000749040"/>
    </source>
</evidence>
<evidence type="ECO:0008006" key="4">
    <source>
        <dbReference type="Google" id="ProtNLM"/>
    </source>
</evidence>
<accession>A0ABS2TSV8</accession>
<name>A0ABS2TSV8_9ACTN</name>
<dbReference type="InterPro" id="IPR011042">
    <property type="entry name" value="6-blade_b-propeller_TolB-like"/>
</dbReference>
<evidence type="ECO:0000313" key="2">
    <source>
        <dbReference type="EMBL" id="MBM9506425.1"/>
    </source>
</evidence>
<evidence type="ECO:0000256" key="1">
    <source>
        <dbReference type="SAM" id="MobiDB-lite"/>
    </source>
</evidence>
<keyword evidence="3" id="KW-1185">Reference proteome</keyword>
<comment type="caution">
    <text evidence="2">The sequence shown here is derived from an EMBL/GenBank/DDBJ whole genome shotgun (WGS) entry which is preliminary data.</text>
</comment>
<reference evidence="2 3" key="1">
    <citation type="submission" date="2021-01" db="EMBL/GenBank/DDBJ databases">
        <title>Streptomyces acididurans sp. nov., isolated from a peat swamp forest soil.</title>
        <authorList>
            <person name="Chantavorakit T."/>
            <person name="Duangmal K."/>
        </authorList>
    </citation>
    <scope>NUCLEOTIDE SEQUENCE [LARGE SCALE GENOMIC DNA]</scope>
    <source>
        <strain evidence="2 3">KK5PA1</strain>
    </source>
</reference>
<protein>
    <recommendedName>
        <fullName evidence="4">NHL repeat protein</fullName>
    </recommendedName>
</protein>
<organism evidence="2 3">
    <name type="scientific">Actinacidiphila acididurans</name>
    <dbReference type="NCBI Taxonomy" id="2784346"/>
    <lineage>
        <taxon>Bacteria</taxon>
        <taxon>Bacillati</taxon>
        <taxon>Actinomycetota</taxon>
        <taxon>Actinomycetes</taxon>
        <taxon>Kitasatosporales</taxon>
        <taxon>Streptomycetaceae</taxon>
        <taxon>Actinacidiphila</taxon>
    </lineage>
</organism>
<dbReference type="Proteomes" id="UP000749040">
    <property type="component" value="Unassembled WGS sequence"/>
</dbReference>
<dbReference type="Gene3D" id="2.120.10.30">
    <property type="entry name" value="TolB, C-terminal domain"/>
    <property type="match status" value="1"/>
</dbReference>
<proteinExistence type="predicted"/>
<feature type="compositionally biased region" description="Low complexity" evidence="1">
    <location>
        <begin position="1"/>
        <end position="12"/>
    </location>
</feature>
<dbReference type="SUPFAM" id="SSF101898">
    <property type="entry name" value="NHL repeat"/>
    <property type="match status" value="1"/>
</dbReference>